<evidence type="ECO:0000256" key="1">
    <source>
        <dbReference type="SAM" id="Phobius"/>
    </source>
</evidence>
<name>A0A1V5SKV8_9BACT</name>
<feature type="transmembrane region" description="Helical" evidence="1">
    <location>
        <begin position="6"/>
        <end position="25"/>
    </location>
</feature>
<dbReference type="EMBL" id="MWBQ01000192">
    <property type="protein sequence ID" value="OQA54873.1"/>
    <property type="molecule type" value="Genomic_DNA"/>
</dbReference>
<evidence type="ECO:0000313" key="2">
    <source>
        <dbReference type="EMBL" id="OQA54873.1"/>
    </source>
</evidence>
<proteinExistence type="predicted"/>
<dbReference type="Proteomes" id="UP000485569">
    <property type="component" value="Unassembled WGS sequence"/>
</dbReference>
<dbReference type="AlphaFoldDB" id="A0A1V5SKV8"/>
<feature type="transmembrane region" description="Helical" evidence="1">
    <location>
        <begin position="83"/>
        <end position="101"/>
    </location>
</feature>
<organism evidence="2">
    <name type="scientific">Candidatus Atribacter allofermentans</name>
    <dbReference type="NCBI Taxonomy" id="1852833"/>
    <lineage>
        <taxon>Bacteria</taxon>
        <taxon>Pseudomonadati</taxon>
        <taxon>Atribacterota</taxon>
        <taxon>Atribacteria</taxon>
        <taxon>Atribacterales</taxon>
        <taxon>Atribacteraceae</taxon>
        <taxon>Atribacter</taxon>
    </lineage>
</organism>
<comment type="caution">
    <text evidence="2">The sequence shown here is derived from an EMBL/GenBank/DDBJ whole genome shotgun (WGS) entry which is preliminary data.</text>
</comment>
<dbReference type="InterPro" id="IPR008407">
    <property type="entry name" value="Brnchd-chn_aa_trnsp_AzlD"/>
</dbReference>
<protein>
    <submittedName>
        <fullName evidence="2">Branched-chain amino acid transport protein (AzlD)</fullName>
    </submittedName>
</protein>
<reference evidence="2" key="1">
    <citation type="submission" date="2017-02" db="EMBL/GenBank/DDBJ databases">
        <title>Delving into the versatile metabolic prowess of the omnipresent phylum Bacteroidetes.</title>
        <authorList>
            <person name="Nobu M.K."/>
            <person name="Mei R."/>
            <person name="Narihiro T."/>
            <person name="Kuroda K."/>
            <person name="Liu W.-T."/>
        </authorList>
    </citation>
    <scope>NUCLEOTIDE SEQUENCE</scope>
    <source>
        <strain evidence="2">ADurb.Bin276</strain>
    </source>
</reference>
<keyword evidence="1" id="KW-0472">Membrane</keyword>
<dbReference type="Pfam" id="PF05437">
    <property type="entry name" value="AzlD"/>
    <property type="match status" value="1"/>
</dbReference>
<sequence length="102" mass="11444">MNVILLIVGMMVVTFFPRYLPFVTISKWNLPGFVKKFLRFIPYAALGTLILPGAVMAIPGFPWAAIVGIIAAILFSWFRREIILTVVISIFAAYLVLYLSGY</sequence>
<keyword evidence="1" id="KW-1133">Transmembrane helix</keyword>
<keyword evidence="1" id="KW-0812">Transmembrane</keyword>
<accession>A0A1V5SKV8</accession>
<feature type="transmembrane region" description="Helical" evidence="1">
    <location>
        <begin position="61"/>
        <end position="78"/>
    </location>
</feature>
<gene>
    <name evidence="2" type="ORF">BWY41_01850</name>
</gene>